<sequence length="520" mass="60624">MEAISIEKNTEKRGFKKIVKKNIYKWHRIIGLITIIPVIFWTISGLMHPFMSHWFKPKIAKEFLMPQTLKKEDITLSLQQVLKQNEITQFKNFRVLSFGGQTYYQVKRMAGKLSYFNTRTGLELSKGDLVYAEWMARELSQDSISKIKTISVQSDFDKQYKFVNRLLPVYKVQFERPDGLDIFVETESGRMATFNTNARKGFIWIFDVFHNWSFLEAISNNWLRVTVMLILLIIISVSTFSGLVIYGLMWKKFKKPRNNKDQVGILRKYHRQIGLWVSFVTFTFSLSGAYHVSTKYTPDERLKYVYEPTFKTEDLQMASFTLPLDWSRLTNISLVKLKKQDYFQVFYKKDEDKPASIEYLDARSGMTLKEGNLIYAKYLANKFANMEAKLKENTNVSSAECCEPSSDLESEDINEANLLKTEWMTKFDREYGFVNKRLPVMKLAYNTGNHATFYIETGTGRLAAKVEDADRREGYSFAIFHKYLFMDWAGKDVRDIVTMISVLGVLVVSLFGLALFLKIK</sequence>
<name>A0A1I5RI61_9BACT</name>
<gene>
    <name evidence="2" type="ORF">SAMN04515674_10488</name>
</gene>
<dbReference type="PANTHER" id="PTHR34219">
    <property type="entry name" value="IRON-REGULATED INNER MEMBRANE PROTEIN-RELATED"/>
    <property type="match status" value="1"/>
</dbReference>
<protein>
    <submittedName>
        <fullName evidence="2">PepSY-associated TM region</fullName>
    </submittedName>
</protein>
<dbReference type="PANTHER" id="PTHR34219:SF3">
    <property type="entry name" value="BLL7967 PROTEIN"/>
    <property type="match status" value="1"/>
</dbReference>
<keyword evidence="3" id="KW-1185">Reference proteome</keyword>
<dbReference type="STRING" id="1079859.SAMN04515674_10488"/>
<feature type="transmembrane region" description="Helical" evidence="1">
    <location>
        <begin position="222"/>
        <end position="248"/>
    </location>
</feature>
<dbReference type="OrthoDB" id="9806195at2"/>
<feature type="transmembrane region" description="Helical" evidence="1">
    <location>
        <begin position="496"/>
        <end position="517"/>
    </location>
</feature>
<dbReference type="Proteomes" id="UP000199306">
    <property type="component" value="Unassembled WGS sequence"/>
</dbReference>
<dbReference type="Pfam" id="PF03929">
    <property type="entry name" value="PepSY_TM"/>
    <property type="match status" value="1"/>
</dbReference>
<keyword evidence="1" id="KW-0472">Membrane</keyword>
<organism evidence="2 3">
    <name type="scientific">Pseudarcicella hirudinis</name>
    <dbReference type="NCBI Taxonomy" id="1079859"/>
    <lineage>
        <taxon>Bacteria</taxon>
        <taxon>Pseudomonadati</taxon>
        <taxon>Bacteroidota</taxon>
        <taxon>Cytophagia</taxon>
        <taxon>Cytophagales</taxon>
        <taxon>Flectobacillaceae</taxon>
        <taxon>Pseudarcicella</taxon>
    </lineage>
</organism>
<keyword evidence="1" id="KW-1133">Transmembrane helix</keyword>
<feature type="transmembrane region" description="Helical" evidence="1">
    <location>
        <begin position="26"/>
        <end position="47"/>
    </location>
</feature>
<keyword evidence="1" id="KW-0812">Transmembrane</keyword>
<dbReference type="RefSeq" id="WP_143095182.1">
    <property type="nucleotide sequence ID" value="NZ_FOXH01000004.1"/>
</dbReference>
<dbReference type="AlphaFoldDB" id="A0A1I5RI61"/>
<reference evidence="2 3" key="1">
    <citation type="submission" date="2016-10" db="EMBL/GenBank/DDBJ databases">
        <authorList>
            <person name="de Groot N.N."/>
        </authorList>
    </citation>
    <scope>NUCLEOTIDE SEQUENCE [LARGE SCALE GENOMIC DNA]</scope>
    <source>
        <strain evidence="3">E92,LMG 26720,CCM 7988</strain>
    </source>
</reference>
<dbReference type="EMBL" id="FOXH01000004">
    <property type="protein sequence ID" value="SFP58192.1"/>
    <property type="molecule type" value="Genomic_DNA"/>
</dbReference>
<proteinExistence type="predicted"/>
<dbReference type="InterPro" id="IPR005625">
    <property type="entry name" value="PepSY-ass_TM"/>
</dbReference>
<accession>A0A1I5RI61</accession>
<feature type="transmembrane region" description="Helical" evidence="1">
    <location>
        <begin position="273"/>
        <end position="292"/>
    </location>
</feature>
<evidence type="ECO:0000313" key="2">
    <source>
        <dbReference type="EMBL" id="SFP58192.1"/>
    </source>
</evidence>
<evidence type="ECO:0000313" key="3">
    <source>
        <dbReference type="Proteomes" id="UP000199306"/>
    </source>
</evidence>
<evidence type="ECO:0000256" key="1">
    <source>
        <dbReference type="SAM" id="Phobius"/>
    </source>
</evidence>